<dbReference type="PANTHER" id="PTHR36436:SF6">
    <property type="entry name" value="SLL5081 PROTEIN"/>
    <property type="match status" value="1"/>
</dbReference>
<comment type="caution">
    <text evidence="1">The sequence shown here is derived from an EMBL/GenBank/DDBJ whole genome shotgun (WGS) entry which is preliminary data.</text>
</comment>
<evidence type="ECO:0000313" key="1">
    <source>
        <dbReference type="EMBL" id="MDT0458562.1"/>
    </source>
</evidence>
<accession>A0ABU2TCC2</accession>
<dbReference type="RefSeq" id="WP_311625643.1">
    <property type="nucleotide sequence ID" value="NZ_JAVRFE010000032.1"/>
</dbReference>
<dbReference type="Proteomes" id="UP001180551">
    <property type="component" value="Unassembled WGS sequence"/>
</dbReference>
<proteinExistence type="predicted"/>
<dbReference type="InterPro" id="IPR035948">
    <property type="entry name" value="YwqG-like_sf"/>
</dbReference>
<protein>
    <submittedName>
        <fullName evidence="1">YwqG family protein</fullName>
    </submittedName>
</protein>
<dbReference type="Gene3D" id="2.30.320.10">
    <property type="entry name" value="YwqG-like"/>
    <property type="match status" value="1"/>
</dbReference>
<name>A0ABU2TCC2_9ACTN</name>
<dbReference type="EMBL" id="JAVRFE010000032">
    <property type="protein sequence ID" value="MDT0458562.1"/>
    <property type="molecule type" value="Genomic_DNA"/>
</dbReference>
<dbReference type="SUPFAM" id="SSF103032">
    <property type="entry name" value="Hypothetical protein YwqG"/>
    <property type="match status" value="1"/>
</dbReference>
<reference evidence="1" key="1">
    <citation type="submission" date="2024-05" db="EMBL/GenBank/DDBJ databases">
        <title>30 novel species of actinomycetes from the DSMZ collection.</title>
        <authorList>
            <person name="Nouioui I."/>
        </authorList>
    </citation>
    <scope>NUCLEOTIDE SEQUENCE</scope>
    <source>
        <strain evidence="1">DSM 41527</strain>
    </source>
</reference>
<organism evidence="1 2">
    <name type="scientific">Streptomyces mooreae</name>
    <dbReference type="NCBI Taxonomy" id="3075523"/>
    <lineage>
        <taxon>Bacteria</taxon>
        <taxon>Bacillati</taxon>
        <taxon>Actinomycetota</taxon>
        <taxon>Actinomycetes</taxon>
        <taxon>Kitasatosporales</taxon>
        <taxon>Streptomycetaceae</taxon>
        <taxon>Streptomyces</taxon>
    </lineage>
</organism>
<dbReference type="InterPro" id="IPR015315">
    <property type="entry name" value="DUF1963"/>
</dbReference>
<sequence>MTQRTVDPLHTLAHTHLPAEIAERWIGLLRPGLRLEKAAGPGTTPVVGRLGGVPELPEGAEWPVWEGHGPLAFIASLDCTLLPSSALDIAIPTDGTLAFFYFDGQLDDGDALVAPDEPDTWAGARVLYVPAGIPTTTRATPEGIQPYPEVPLTARAEATAPDTWHPLVHREFAALPDDHPLWGEDFQEALYDHSGGAEHRLGGHANPVQDAVESEVAHGVLGNPPWDDPRVEEEAFRWILLAQIDTDRDADMMWGDCGALYWLIRPEDLAARRFDRAMFTWQCS</sequence>
<dbReference type="Pfam" id="PF09234">
    <property type="entry name" value="DUF1963"/>
    <property type="match status" value="1"/>
</dbReference>
<keyword evidence="2" id="KW-1185">Reference proteome</keyword>
<dbReference type="PANTHER" id="PTHR36436">
    <property type="entry name" value="SLL5081 PROTEIN"/>
    <property type="match status" value="1"/>
</dbReference>
<evidence type="ECO:0000313" key="2">
    <source>
        <dbReference type="Proteomes" id="UP001180551"/>
    </source>
</evidence>
<gene>
    <name evidence="1" type="ORF">RM550_22980</name>
</gene>